<evidence type="ECO:0000313" key="2">
    <source>
        <dbReference type="Proteomes" id="UP001359559"/>
    </source>
</evidence>
<reference evidence="1 2" key="1">
    <citation type="submission" date="2024-01" db="EMBL/GenBank/DDBJ databases">
        <title>The genomes of 5 underutilized Papilionoideae crops provide insights into root nodulation and disease resistance.</title>
        <authorList>
            <person name="Yuan L."/>
        </authorList>
    </citation>
    <scope>NUCLEOTIDE SEQUENCE [LARGE SCALE GENOMIC DNA]</scope>
    <source>
        <strain evidence="1">LY-2023</strain>
        <tissue evidence="1">Leaf</tissue>
    </source>
</reference>
<dbReference type="EMBL" id="JAYKXN010000001">
    <property type="protein sequence ID" value="KAK7318507.1"/>
    <property type="molecule type" value="Genomic_DNA"/>
</dbReference>
<keyword evidence="2" id="KW-1185">Reference proteome</keyword>
<accession>A0AAN9KJE8</accession>
<dbReference type="AlphaFoldDB" id="A0AAN9KJE8"/>
<gene>
    <name evidence="1" type="ORF">RJT34_03209</name>
</gene>
<organism evidence="1 2">
    <name type="scientific">Clitoria ternatea</name>
    <name type="common">Butterfly pea</name>
    <dbReference type="NCBI Taxonomy" id="43366"/>
    <lineage>
        <taxon>Eukaryota</taxon>
        <taxon>Viridiplantae</taxon>
        <taxon>Streptophyta</taxon>
        <taxon>Embryophyta</taxon>
        <taxon>Tracheophyta</taxon>
        <taxon>Spermatophyta</taxon>
        <taxon>Magnoliopsida</taxon>
        <taxon>eudicotyledons</taxon>
        <taxon>Gunneridae</taxon>
        <taxon>Pentapetalae</taxon>
        <taxon>rosids</taxon>
        <taxon>fabids</taxon>
        <taxon>Fabales</taxon>
        <taxon>Fabaceae</taxon>
        <taxon>Papilionoideae</taxon>
        <taxon>50 kb inversion clade</taxon>
        <taxon>NPAAA clade</taxon>
        <taxon>indigoferoid/millettioid clade</taxon>
        <taxon>Phaseoleae</taxon>
        <taxon>Clitoria</taxon>
    </lineage>
</organism>
<evidence type="ECO:0000313" key="1">
    <source>
        <dbReference type="EMBL" id="KAK7318507.1"/>
    </source>
</evidence>
<sequence>MCRHCHLLAPLTTASPYQLPLCCHGASASYGSASASTVHHSPRLTVKASPHRLHLRLRSLGAATARQGDDVTDNDINGWNCCYISEKSSNSTFELGCDFLSICGPQAQCAWESECELLSLNSGDTVLASDDAALAPLTLNIPPVTLQQLQ</sequence>
<name>A0AAN9KJE8_CLITE</name>
<dbReference type="Proteomes" id="UP001359559">
    <property type="component" value="Unassembled WGS sequence"/>
</dbReference>
<proteinExistence type="predicted"/>
<comment type="caution">
    <text evidence="1">The sequence shown here is derived from an EMBL/GenBank/DDBJ whole genome shotgun (WGS) entry which is preliminary data.</text>
</comment>
<protein>
    <submittedName>
        <fullName evidence="1">Uncharacterized protein</fullName>
    </submittedName>
</protein>